<evidence type="ECO:0000313" key="1">
    <source>
        <dbReference type="EMBL" id="WLW40576.1"/>
    </source>
</evidence>
<dbReference type="SUPFAM" id="SSF141571">
    <property type="entry name" value="Pentapeptide repeat-like"/>
    <property type="match status" value="1"/>
</dbReference>
<name>A0AA50IHF9_9CAUD</name>
<organism evidence="1 2">
    <name type="scientific">Ralstonia phage BOESR1</name>
    <dbReference type="NCBI Taxonomy" id="3034917"/>
    <lineage>
        <taxon>Viruses</taxon>
        <taxon>Duplodnaviria</taxon>
        <taxon>Heunggongvirae</taxon>
        <taxon>Uroviricota</taxon>
        <taxon>Caudoviricetes</taxon>
        <taxon>Autographivirales</taxon>
        <taxon>Autographivirales incertae sedis</taxon>
        <taxon>Boesrvirus</taxon>
        <taxon>Boesrvirus BOESR1</taxon>
    </lineage>
</organism>
<dbReference type="InterPro" id="IPR001646">
    <property type="entry name" value="5peptide_repeat"/>
</dbReference>
<evidence type="ECO:0000313" key="2">
    <source>
        <dbReference type="Proteomes" id="UP001182455"/>
    </source>
</evidence>
<dbReference type="InterPro" id="IPR044213">
    <property type="entry name" value="At2g44920-like"/>
</dbReference>
<gene>
    <name evidence="1" type="ORF">HIBIKMCM_00009</name>
</gene>
<dbReference type="Pfam" id="PF00805">
    <property type="entry name" value="Pentapeptide"/>
    <property type="match status" value="2"/>
</dbReference>
<dbReference type="EMBL" id="OR367448">
    <property type="protein sequence ID" value="WLW40576.1"/>
    <property type="molecule type" value="Genomic_DNA"/>
</dbReference>
<sequence length="270" mass="28430">MNIKHTITGAVILSVPGDTLRSADLRSADLRGADLRGADLRGADLRGADLRSANLYGANLHGANLRGADLYGADLRSANLYGANLHGANLRGANLYGADLYGADLYGANLYGADLRTADLRTADLRSADLGGADLRSANLYGADLHGADLRGAGLGGAKNIPAHTAATTSITPEGDLIVYKKLREGVAKLLIPKEAARSNATGRKCRAEFAIVLSLPEGVTLGHSTHDPEFTYKVGDTVRPEGAAFDPDRFNECAPGIHFFLTQQEAETY</sequence>
<reference evidence="1" key="1">
    <citation type="submission" date="2023-07" db="EMBL/GenBank/DDBJ databases">
        <title>First report of Ralstonia pseudosolanacearum infecting Boesenbergia rotunda from Thailand.</title>
        <authorList>
            <person name="Carroll S."/>
            <person name="McGreig S."/>
            <person name="Bryning A."/>
            <person name="Vicente J.G."/>
            <person name="Aspin A."/>
        </authorList>
    </citation>
    <scope>NUCLEOTIDE SEQUENCE</scope>
</reference>
<protein>
    <recommendedName>
        <fullName evidence="3">Pentapeptide repeat protein</fullName>
    </recommendedName>
</protein>
<accession>A0AA50IHF9</accession>
<dbReference type="Pfam" id="PF19062">
    <property type="entry name" value="DUF5758"/>
    <property type="match status" value="1"/>
</dbReference>
<evidence type="ECO:0008006" key="3">
    <source>
        <dbReference type="Google" id="ProtNLM"/>
    </source>
</evidence>
<dbReference type="Gene3D" id="2.160.20.80">
    <property type="entry name" value="E3 ubiquitin-protein ligase SopA"/>
    <property type="match status" value="1"/>
</dbReference>
<proteinExistence type="predicted"/>
<dbReference type="InterPro" id="IPR043919">
    <property type="entry name" value="DUF5758"/>
</dbReference>
<dbReference type="PANTHER" id="PTHR47200">
    <property type="entry name" value="THYLAKOID LUMENAL 15 KDA PROTEIN 1, CHLOROPLASTIC"/>
    <property type="match status" value="1"/>
</dbReference>
<dbReference type="Proteomes" id="UP001182455">
    <property type="component" value="Segment"/>
</dbReference>
<dbReference type="PANTHER" id="PTHR47200:SF2">
    <property type="entry name" value="THYLAKOID LUMENAL 15 KDA PROTEIN 1, CHLOROPLASTIC"/>
    <property type="match status" value="1"/>
</dbReference>
<keyword evidence="2" id="KW-1185">Reference proteome</keyword>